<gene>
    <name evidence="1" type="ORF">SAMN05660284_00485</name>
</gene>
<protein>
    <recommendedName>
        <fullName evidence="3">Phosphoglycerate mutase</fullName>
    </recommendedName>
</protein>
<evidence type="ECO:0000313" key="1">
    <source>
        <dbReference type="EMBL" id="SFN09364.1"/>
    </source>
</evidence>
<proteinExistence type="predicted"/>
<name>A0A1I4W6P0_9NEIS</name>
<organism evidence="1 2">
    <name type="scientific">Formivibrio citricus</name>
    <dbReference type="NCBI Taxonomy" id="83765"/>
    <lineage>
        <taxon>Bacteria</taxon>
        <taxon>Pseudomonadati</taxon>
        <taxon>Pseudomonadota</taxon>
        <taxon>Betaproteobacteria</taxon>
        <taxon>Neisseriales</taxon>
        <taxon>Chitinibacteraceae</taxon>
        <taxon>Formivibrio</taxon>
    </lineage>
</organism>
<dbReference type="PIRSF" id="PIRSF015283">
    <property type="entry name" value="Regulatory_RpfE"/>
    <property type="match status" value="1"/>
</dbReference>
<keyword evidence="2" id="KW-1185">Reference proteome</keyword>
<dbReference type="OrthoDB" id="5295974at2"/>
<dbReference type="InterPro" id="IPR016631">
    <property type="entry name" value="Regulatory_RpfE"/>
</dbReference>
<evidence type="ECO:0000313" key="2">
    <source>
        <dbReference type="Proteomes" id="UP000242869"/>
    </source>
</evidence>
<dbReference type="STRING" id="83765.SAMN05660284_00485"/>
<accession>A0A1I4W6P0</accession>
<dbReference type="Proteomes" id="UP000242869">
    <property type="component" value="Unassembled WGS sequence"/>
</dbReference>
<reference evidence="2" key="1">
    <citation type="submission" date="2016-10" db="EMBL/GenBank/DDBJ databases">
        <authorList>
            <person name="Varghese N."/>
            <person name="Submissions S."/>
        </authorList>
    </citation>
    <scope>NUCLEOTIDE SEQUENCE [LARGE SCALE GENOMIC DNA]</scope>
    <source>
        <strain evidence="2">DSM 6150</strain>
    </source>
</reference>
<sequence>MHLRLVIPHAVWPKETEAAEVTVGLKPAAFSLLCGRGARERFEPVRCLDWLAQAFGLDDFPAGPLTLAAEHADAEPGYWLRADPVHLMANQFGACMADPRGLHVSPDEAVQLVATLNHQFAGDDMHFIAATPDRWLLRLADAPQVKFAELESAFGNEDIGAFLPQGPDAARWHRRINEMQMLLYAHPVNDIRASLGLPLINSLWLWGGGRYPLRHDLQKPAEWLMADDPMIAALARLAGCHRGPRPGMLGNLPGKKVLVVLDDLAYPALWGDALTWREGWTMLEGDWFAPAHEWLSAGKISTLELILPEAGLRIALDRRALWCMWRRPWLPW</sequence>
<dbReference type="EMBL" id="FOVE01000003">
    <property type="protein sequence ID" value="SFN09364.1"/>
    <property type="molecule type" value="Genomic_DNA"/>
</dbReference>
<dbReference type="RefSeq" id="WP_091190906.1">
    <property type="nucleotide sequence ID" value="NZ_FOVE01000003.1"/>
</dbReference>
<dbReference type="AlphaFoldDB" id="A0A1I4W6P0"/>
<evidence type="ECO:0008006" key="3">
    <source>
        <dbReference type="Google" id="ProtNLM"/>
    </source>
</evidence>